<sequence>MDVWTFHSNGFVLWRPDVALSVLLQGGSYFALVGPLRQYFTGSMPINRRQVMAACTVFTLMYLAMGPLSFPAERFLFTARVLQMLLLTQVMPPLLFLAVPTWLFERILSVRYLGFTVKIGTRPVVALLAYNLPATVFLLPAPLGAALSNDLLHFIVQYGLIITAIFLWWPLMSSVPSRPRLAPGAQLIYLLFAMNFMMPIVVFLLFSRVPWYPFYATSNANIPLLADQQVGAAIMVVGMATIYALRAIRPFLSHSDLTWYE</sequence>
<evidence type="ECO:0000256" key="6">
    <source>
        <dbReference type="SAM" id="Phobius"/>
    </source>
</evidence>
<feature type="transmembrane region" description="Helical" evidence="6">
    <location>
        <begin position="226"/>
        <end position="245"/>
    </location>
</feature>
<evidence type="ECO:0000256" key="3">
    <source>
        <dbReference type="ARBA" id="ARBA00022692"/>
    </source>
</evidence>
<feature type="transmembrane region" description="Helical" evidence="6">
    <location>
        <begin position="51"/>
        <end position="70"/>
    </location>
</feature>
<name>A0A0N8PNM8_9BACL</name>
<proteinExistence type="predicted"/>
<keyword evidence="2" id="KW-1003">Cell membrane</keyword>
<feature type="transmembrane region" description="Helical" evidence="6">
    <location>
        <begin position="82"/>
        <end position="104"/>
    </location>
</feature>
<organism evidence="7 8">
    <name type="scientific">Alicyclobacillus ferrooxydans</name>
    <dbReference type="NCBI Taxonomy" id="471514"/>
    <lineage>
        <taxon>Bacteria</taxon>
        <taxon>Bacillati</taxon>
        <taxon>Bacillota</taxon>
        <taxon>Bacilli</taxon>
        <taxon>Bacillales</taxon>
        <taxon>Alicyclobacillaceae</taxon>
        <taxon>Alicyclobacillus</taxon>
    </lineage>
</organism>
<accession>A0A0N8PNM8</accession>
<evidence type="ECO:0000256" key="2">
    <source>
        <dbReference type="ARBA" id="ARBA00022475"/>
    </source>
</evidence>
<dbReference type="EMBL" id="LJCO01000085">
    <property type="protein sequence ID" value="KPV41965.1"/>
    <property type="molecule type" value="Genomic_DNA"/>
</dbReference>
<dbReference type="InterPro" id="IPR019108">
    <property type="entry name" value="Caa3_assmbl_CtaG-rel"/>
</dbReference>
<evidence type="ECO:0000256" key="4">
    <source>
        <dbReference type="ARBA" id="ARBA00022989"/>
    </source>
</evidence>
<evidence type="ECO:0000256" key="1">
    <source>
        <dbReference type="ARBA" id="ARBA00004651"/>
    </source>
</evidence>
<dbReference type="AlphaFoldDB" id="A0A0N8PNM8"/>
<comment type="subcellular location">
    <subcellularLocation>
        <location evidence="1">Cell membrane</location>
        <topology evidence="1">Multi-pass membrane protein</topology>
    </subcellularLocation>
</comment>
<reference evidence="7 8" key="1">
    <citation type="submission" date="2015-09" db="EMBL/GenBank/DDBJ databases">
        <title>Draft genome sequence of Alicyclobacillus ferrooxydans DSM 22381.</title>
        <authorList>
            <person name="Hemp J."/>
        </authorList>
    </citation>
    <scope>NUCLEOTIDE SEQUENCE [LARGE SCALE GENOMIC DNA]</scope>
    <source>
        <strain evidence="7 8">TC-34</strain>
    </source>
</reference>
<feature type="transmembrane region" description="Helical" evidence="6">
    <location>
        <begin position="187"/>
        <end position="206"/>
    </location>
</feature>
<protein>
    <recommendedName>
        <fullName evidence="9">Cytochrome c oxidase assembly protein</fullName>
    </recommendedName>
</protein>
<feature type="transmembrane region" description="Helical" evidence="6">
    <location>
        <begin position="124"/>
        <end position="143"/>
    </location>
</feature>
<dbReference type="STRING" id="471514.AN477_19505"/>
<evidence type="ECO:0000313" key="7">
    <source>
        <dbReference type="EMBL" id="KPV41965.1"/>
    </source>
</evidence>
<dbReference type="Pfam" id="PF09678">
    <property type="entry name" value="Caa3_CtaG"/>
    <property type="match status" value="1"/>
</dbReference>
<evidence type="ECO:0000313" key="8">
    <source>
        <dbReference type="Proteomes" id="UP000050482"/>
    </source>
</evidence>
<comment type="caution">
    <text evidence="7">The sequence shown here is derived from an EMBL/GenBank/DDBJ whole genome shotgun (WGS) entry which is preliminary data.</text>
</comment>
<feature type="transmembrane region" description="Helical" evidence="6">
    <location>
        <begin position="20"/>
        <end position="39"/>
    </location>
</feature>
<keyword evidence="8" id="KW-1185">Reference proteome</keyword>
<feature type="transmembrane region" description="Helical" evidence="6">
    <location>
        <begin position="155"/>
        <end position="175"/>
    </location>
</feature>
<keyword evidence="5 6" id="KW-0472">Membrane</keyword>
<dbReference type="RefSeq" id="WP_054970866.1">
    <property type="nucleotide sequence ID" value="NZ_LJCO01000085.1"/>
</dbReference>
<evidence type="ECO:0000256" key="5">
    <source>
        <dbReference type="ARBA" id="ARBA00023136"/>
    </source>
</evidence>
<gene>
    <name evidence="7" type="ORF">AN477_19505</name>
</gene>
<dbReference type="OrthoDB" id="128422at2"/>
<keyword evidence="3 6" id="KW-0812">Transmembrane</keyword>
<dbReference type="GO" id="GO:0005886">
    <property type="term" value="C:plasma membrane"/>
    <property type="evidence" value="ECO:0007669"/>
    <property type="project" value="UniProtKB-SubCell"/>
</dbReference>
<keyword evidence="4 6" id="KW-1133">Transmembrane helix</keyword>
<dbReference type="Proteomes" id="UP000050482">
    <property type="component" value="Unassembled WGS sequence"/>
</dbReference>
<dbReference type="PATRIC" id="fig|471514.4.peg.999"/>
<evidence type="ECO:0008006" key="9">
    <source>
        <dbReference type="Google" id="ProtNLM"/>
    </source>
</evidence>